<feature type="transmembrane region" description="Helical" evidence="1">
    <location>
        <begin position="21"/>
        <end position="40"/>
    </location>
</feature>
<reference evidence="2" key="1">
    <citation type="submission" date="2020-10" db="EMBL/GenBank/DDBJ databases">
        <title>Mucilaginibacter mali sp. nov., isolated from rhizosphere soil of apple orchard.</title>
        <authorList>
            <person name="Lee J.-S."/>
            <person name="Kim H.S."/>
            <person name="Kim J.-S."/>
        </authorList>
    </citation>
    <scope>NUCLEOTIDE SEQUENCE</scope>
    <source>
        <strain evidence="2">KCTC 22746</strain>
    </source>
</reference>
<evidence type="ECO:0000313" key="2">
    <source>
        <dbReference type="EMBL" id="MBE9663796.1"/>
    </source>
</evidence>
<proteinExistence type="predicted"/>
<feature type="transmembrane region" description="Helical" evidence="1">
    <location>
        <begin position="149"/>
        <end position="169"/>
    </location>
</feature>
<keyword evidence="1" id="KW-0472">Membrane</keyword>
<dbReference type="AlphaFoldDB" id="A0A929L5X7"/>
<gene>
    <name evidence="2" type="ORF">IRJ16_18075</name>
</gene>
<accession>A0A929L5X7</accession>
<keyword evidence="3" id="KW-1185">Reference proteome</keyword>
<feature type="transmembrane region" description="Helical" evidence="1">
    <location>
        <begin position="94"/>
        <end position="118"/>
    </location>
</feature>
<feature type="transmembrane region" description="Helical" evidence="1">
    <location>
        <begin position="60"/>
        <end position="82"/>
    </location>
</feature>
<feature type="transmembrane region" description="Helical" evidence="1">
    <location>
        <begin position="124"/>
        <end position="142"/>
    </location>
</feature>
<evidence type="ECO:0000313" key="3">
    <source>
        <dbReference type="Proteomes" id="UP000622475"/>
    </source>
</evidence>
<dbReference type="Proteomes" id="UP000622475">
    <property type="component" value="Unassembled WGS sequence"/>
</dbReference>
<keyword evidence="1" id="KW-1133">Transmembrane helix</keyword>
<evidence type="ECO:0000256" key="1">
    <source>
        <dbReference type="SAM" id="Phobius"/>
    </source>
</evidence>
<sequence length="186" mass="21813">MINPGNMQREYIESKRKGHQKPFSMFFVCGTIAALCLYWISTATGKIHKATTDHEEEYFYRHYFVLMQMVLVPLYAMVNYVVYYKSKYNYAEFLVMLLYNTAFLFMIVVLTSSLKLIFGQFDTTYIEAGVVALYNIITYINIFKEDKRWIVILKVLLTSVICILIAKFASEAFIDIFLNKEQKLIS</sequence>
<dbReference type="EMBL" id="JADFFL010000008">
    <property type="protein sequence ID" value="MBE9663796.1"/>
    <property type="molecule type" value="Genomic_DNA"/>
</dbReference>
<organism evidence="2 3">
    <name type="scientific">Mucilaginibacter myungsuensis</name>
    <dbReference type="NCBI Taxonomy" id="649104"/>
    <lineage>
        <taxon>Bacteria</taxon>
        <taxon>Pseudomonadati</taxon>
        <taxon>Bacteroidota</taxon>
        <taxon>Sphingobacteriia</taxon>
        <taxon>Sphingobacteriales</taxon>
        <taxon>Sphingobacteriaceae</taxon>
        <taxon>Mucilaginibacter</taxon>
    </lineage>
</organism>
<comment type="caution">
    <text evidence="2">The sequence shown here is derived from an EMBL/GenBank/DDBJ whole genome shotgun (WGS) entry which is preliminary data.</text>
</comment>
<keyword evidence="1" id="KW-0812">Transmembrane</keyword>
<name>A0A929L5X7_9SPHI</name>
<protein>
    <submittedName>
        <fullName evidence="2">DUF3667 domain-containing protein</fullName>
    </submittedName>
</protein>